<accession>A0A7N8WPQ3</accession>
<reference evidence="1" key="2">
    <citation type="submission" date="2025-09" db="UniProtKB">
        <authorList>
            <consortium name="Ensembl"/>
        </authorList>
    </citation>
    <scope>IDENTIFICATION</scope>
</reference>
<protein>
    <submittedName>
        <fullName evidence="1">Uncharacterized protein</fullName>
    </submittedName>
</protein>
<sequence length="78" mass="9198">MYLHIANCHFKLWLIYKSASYYTDPFLWFQPGVSVLYCVPESKEPGLPQTNSATHQVKQVFTFPLYLRNTDSDTKRHQ</sequence>
<dbReference type="InParanoid" id="A0A7N8WPQ3"/>
<dbReference type="AlphaFoldDB" id="A0A7N8WPQ3"/>
<evidence type="ECO:0000313" key="2">
    <source>
        <dbReference type="Proteomes" id="UP000261640"/>
    </source>
</evidence>
<dbReference type="Ensembl" id="ENSMAMT00000067099.1">
    <property type="protein sequence ID" value="ENSMAMP00000037488.1"/>
    <property type="gene ID" value="ENSMAMG00000025880.1"/>
</dbReference>
<dbReference type="Proteomes" id="UP000261640">
    <property type="component" value="Unplaced"/>
</dbReference>
<reference evidence="1" key="1">
    <citation type="submission" date="2025-08" db="UniProtKB">
        <authorList>
            <consortium name="Ensembl"/>
        </authorList>
    </citation>
    <scope>IDENTIFICATION</scope>
</reference>
<keyword evidence="2" id="KW-1185">Reference proteome</keyword>
<proteinExistence type="predicted"/>
<evidence type="ECO:0000313" key="1">
    <source>
        <dbReference type="Ensembl" id="ENSMAMP00000037488.1"/>
    </source>
</evidence>
<organism evidence="1 2">
    <name type="scientific">Mastacembelus armatus</name>
    <name type="common">zig-zag eel</name>
    <dbReference type="NCBI Taxonomy" id="205130"/>
    <lineage>
        <taxon>Eukaryota</taxon>
        <taxon>Metazoa</taxon>
        <taxon>Chordata</taxon>
        <taxon>Craniata</taxon>
        <taxon>Vertebrata</taxon>
        <taxon>Euteleostomi</taxon>
        <taxon>Actinopterygii</taxon>
        <taxon>Neopterygii</taxon>
        <taxon>Teleostei</taxon>
        <taxon>Neoteleostei</taxon>
        <taxon>Acanthomorphata</taxon>
        <taxon>Anabantaria</taxon>
        <taxon>Synbranchiformes</taxon>
        <taxon>Mastacembelidae</taxon>
        <taxon>Mastacembelus</taxon>
    </lineage>
</organism>
<name>A0A7N8WPQ3_9TELE</name>